<proteinExistence type="predicted"/>
<evidence type="ECO:0000313" key="3">
    <source>
        <dbReference type="Proteomes" id="UP000593572"/>
    </source>
</evidence>
<evidence type="ECO:0000256" key="1">
    <source>
        <dbReference type="SAM" id="MobiDB-lite"/>
    </source>
</evidence>
<dbReference type="Proteomes" id="UP000593572">
    <property type="component" value="Unassembled WGS sequence"/>
</dbReference>
<reference evidence="2 3" key="1">
    <citation type="journal article" date="2019" name="Genome Biol. Evol.">
        <title>Insights into the evolution of the New World diploid cottons (Gossypium, subgenus Houzingenia) based on genome sequencing.</title>
        <authorList>
            <person name="Grover C.E."/>
            <person name="Arick M.A. 2nd"/>
            <person name="Thrash A."/>
            <person name="Conover J.L."/>
            <person name="Sanders W.S."/>
            <person name="Peterson D.G."/>
            <person name="Frelichowski J.E."/>
            <person name="Scheffler J.A."/>
            <person name="Scheffler B.E."/>
            <person name="Wendel J.F."/>
        </authorList>
    </citation>
    <scope>NUCLEOTIDE SEQUENCE [LARGE SCALE GENOMIC DNA]</scope>
    <source>
        <strain evidence="2">157</strain>
        <tissue evidence="2">Leaf</tissue>
    </source>
</reference>
<gene>
    <name evidence="2" type="ORF">Golob_013875</name>
</gene>
<dbReference type="AlphaFoldDB" id="A0A7J8LQX3"/>
<organism evidence="2 3">
    <name type="scientific">Gossypium lobatum</name>
    <dbReference type="NCBI Taxonomy" id="34289"/>
    <lineage>
        <taxon>Eukaryota</taxon>
        <taxon>Viridiplantae</taxon>
        <taxon>Streptophyta</taxon>
        <taxon>Embryophyta</taxon>
        <taxon>Tracheophyta</taxon>
        <taxon>Spermatophyta</taxon>
        <taxon>Magnoliopsida</taxon>
        <taxon>eudicotyledons</taxon>
        <taxon>Gunneridae</taxon>
        <taxon>Pentapetalae</taxon>
        <taxon>rosids</taxon>
        <taxon>malvids</taxon>
        <taxon>Malvales</taxon>
        <taxon>Malvaceae</taxon>
        <taxon>Malvoideae</taxon>
        <taxon>Gossypium</taxon>
    </lineage>
</organism>
<name>A0A7J8LQX3_9ROSI</name>
<comment type="caution">
    <text evidence="2">The sequence shown here is derived from an EMBL/GenBank/DDBJ whole genome shotgun (WGS) entry which is preliminary data.</text>
</comment>
<feature type="region of interest" description="Disordered" evidence="1">
    <location>
        <begin position="47"/>
        <end position="76"/>
    </location>
</feature>
<keyword evidence="3" id="KW-1185">Reference proteome</keyword>
<sequence>SEVDTNPYDYKELQQYLCQLNRTIPIEIWPPGDVLAPWDFDIEPPTPYQMDNAWKDTPAWDKDESTPIDLDSSPNESKWEEKLYRAKLDKEIMIEEQKLTSDVSTEYSD</sequence>
<dbReference type="EMBL" id="JABEZX010000004">
    <property type="protein sequence ID" value="MBA0554793.1"/>
    <property type="molecule type" value="Genomic_DNA"/>
</dbReference>
<feature type="non-terminal residue" evidence="2">
    <location>
        <position position="1"/>
    </location>
</feature>
<accession>A0A7J8LQX3</accession>
<protein>
    <submittedName>
        <fullName evidence="2">Uncharacterized protein</fullName>
    </submittedName>
</protein>
<evidence type="ECO:0000313" key="2">
    <source>
        <dbReference type="EMBL" id="MBA0554793.1"/>
    </source>
</evidence>